<feature type="region of interest" description="Disordered" evidence="1">
    <location>
        <begin position="140"/>
        <end position="219"/>
    </location>
</feature>
<feature type="region of interest" description="Disordered" evidence="1">
    <location>
        <begin position="41"/>
        <end position="66"/>
    </location>
</feature>
<proteinExistence type="predicted"/>
<organism evidence="2">
    <name type="scientific">Culex pipiens</name>
    <name type="common">House mosquito</name>
    <dbReference type="NCBI Taxonomy" id="7175"/>
    <lineage>
        <taxon>Eukaryota</taxon>
        <taxon>Metazoa</taxon>
        <taxon>Ecdysozoa</taxon>
        <taxon>Arthropoda</taxon>
        <taxon>Hexapoda</taxon>
        <taxon>Insecta</taxon>
        <taxon>Pterygota</taxon>
        <taxon>Neoptera</taxon>
        <taxon>Endopterygota</taxon>
        <taxon>Diptera</taxon>
        <taxon>Nematocera</taxon>
        <taxon>Culicoidea</taxon>
        <taxon>Culicidae</taxon>
        <taxon>Culicinae</taxon>
        <taxon>Culicini</taxon>
        <taxon>Culex</taxon>
        <taxon>Culex</taxon>
    </lineage>
</organism>
<protein>
    <submittedName>
        <fullName evidence="2">(northern house mosquito) hypothetical protein</fullName>
    </submittedName>
</protein>
<reference evidence="2" key="1">
    <citation type="submission" date="2021-05" db="EMBL/GenBank/DDBJ databases">
        <authorList>
            <person name="Alioto T."/>
            <person name="Alioto T."/>
            <person name="Gomez Garrido J."/>
        </authorList>
    </citation>
    <scope>NUCLEOTIDE SEQUENCE</scope>
</reference>
<evidence type="ECO:0000256" key="1">
    <source>
        <dbReference type="SAM" id="MobiDB-lite"/>
    </source>
</evidence>
<feature type="compositionally biased region" description="Low complexity" evidence="1">
    <location>
        <begin position="90"/>
        <end position="100"/>
    </location>
</feature>
<evidence type="ECO:0000313" key="2">
    <source>
        <dbReference type="EMBL" id="CAG6453276.1"/>
    </source>
</evidence>
<dbReference type="EMBL" id="HBUE01022539">
    <property type="protein sequence ID" value="CAG6453272.1"/>
    <property type="molecule type" value="Transcribed_RNA"/>
</dbReference>
<dbReference type="AlphaFoldDB" id="A0A8D8AF80"/>
<name>A0A8D8AF80_CULPI</name>
<feature type="compositionally biased region" description="Polar residues" evidence="1">
    <location>
        <begin position="80"/>
        <end position="89"/>
    </location>
</feature>
<feature type="compositionally biased region" description="Low complexity" evidence="1">
    <location>
        <begin position="189"/>
        <end position="201"/>
    </location>
</feature>
<feature type="region of interest" description="Disordered" evidence="1">
    <location>
        <begin position="80"/>
        <end position="100"/>
    </location>
</feature>
<accession>A0A8D8AF80</accession>
<dbReference type="EMBL" id="HBUE01022543">
    <property type="protein sequence ID" value="CAG6453276.1"/>
    <property type="molecule type" value="Transcribed_RNA"/>
</dbReference>
<sequence length="219" mass="23675">MSPKSSNSALSGSSWPKSFKLGQIRPSWRFANDAFSCPSLGSTKSVSVSSKDHPRSPPSPGMLTSRCSWRRFGASRSIPISTGNGSVQLTSSSRTNRRASAGHQWSTVTIVQSSNCAFRAARNRFSGSYRPSIQMFFGKVSSKRSARPEERSTMSRQRTHVSRTRANAAASRFRKINSQTSGGREAWWSQCSGQQSVGSVGTDSGWAETAHGESIGKTG</sequence>